<dbReference type="PANTHER" id="PTHR37524:SF2">
    <property type="entry name" value="RIBOSOMAL RNA METHYLTRANSFERASE FTSJ DOMAIN-CONTAINING PROTEIN"/>
    <property type="match status" value="1"/>
</dbReference>
<accession>A0AAX4HVM8</accession>
<dbReference type="SUPFAM" id="SSF53335">
    <property type="entry name" value="S-adenosyl-L-methionine-dependent methyltransferases"/>
    <property type="match status" value="1"/>
</dbReference>
<protein>
    <submittedName>
        <fullName evidence="2">SAM-dependent methyltransferase</fullName>
    </submittedName>
</protein>
<dbReference type="Proteomes" id="UP001324634">
    <property type="component" value="Chromosome"/>
</dbReference>
<dbReference type="InterPro" id="IPR029063">
    <property type="entry name" value="SAM-dependent_MTases_sf"/>
</dbReference>
<keyword evidence="2" id="KW-0808">Transferase</keyword>
<reference evidence="2 3" key="1">
    <citation type="submission" date="2023-11" db="EMBL/GenBank/DDBJ databases">
        <title>Peredibacter starrii A3.12.</title>
        <authorList>
            <person name="Mitchell R.J."/>
        </authorList>
    </citation>
    <scope>NUCLEOTIDE SEQUENCE [LARGE SCALE GENOMIC DNA]</scope>
    <source>
        <strain evidence="2 3">A3.12</strain>
    </source>
</reference>
<evidence type="ECO:0000313" key="2">
    <source>
        <dbReference type="EMBL" id="WPU67158.1"/>
    </source>
</evidence>
<keyword evidence="2" id="KW-0489">Methyltransferase</keyword>
<dbReference type="PANTHER" id="PTHR37524">
    <property type="entry name" value="RIBOSOMAL RNA LARGE SUBUNIT METHYLTRANSFERASE M"/>
    <property type="match status" value="1"/>
</dbReference>
<feature type="domain" description="Ribosomal RNA methyltransferase FtsJ" evidence="1">
    <location>
        <begin position="142"/>
        <end position="236"/>
    </location>
</feature>
<dbReference type="InterPro" id="IPR002877">
    <property type="entry name" value="RNA_MeTrfase_FtsJ_dom"/>
</dbReference>
<evidence type="ECO:0000259" key="1">
    <source>
        <dbReference type="Pfam" id="PF01728"/>
    </source>
</evidence>
<sequence length="302" mass="34947">MAYFYFVLTNVDAEPLLKEEISIRYPELRLSYSRPGFLTFKGEKPLDFRPLFARVSGECQGKFKLNDLKLSKCWVWKRDEELNIPTELAQMSDKTLYKVGETVTLVMMIGPDEFWVGNYQLKSNHFQTPGEVSSIEVKDVPSRAYYKLAEAFEAFDLPFDHQERVLELGSAPGGASLFLLEQDMIVLGVDPAEMDKRVTSNINFKHIRRPFETIIENNFKEDVDWIISDINLPPTVVLKEVYRMLTFLNPRGLVLTLKMNQSKHLEVVASVREQFRKQGFKTVELKYLPSHRQEIALIALRS</sequence>
<evidence type="ECO:0000313" key="3">
    <source>
        <dbReference type="Proteomes" id="UP001324634"/>
    </source>
</evidence>
<organism evidence="2 3">
    <name type="scientific">Peredibacter starrii</name>
    <dbReference type="NCBI Taxonomy" id="28202"/>
    <lineage>
        <taxon>Bacteria</taxon>
        <taxon>Pseudomonadati</taxon>
        <taxon>Bdellovibrionota</taxon>
        <taxon>Bacteriovoracia</taxon>
        <taxon>Bacteriovoracales</taxon>
        <taxon>Bacteriovoracaceae</taxon>
        <taxon>Peredibacter</taxon>
    </lineage>
</organism>
<dbReference type="GO" id="GO:0008168">
    <property type="term" value="F:methyltransferase activity"/>
    <property type="evidence" value="ECO:0007669"/>
    <property type="project" value="UniProtKB-KW"/>
</dbReference>
<dbReference type="RefSeq" id="WP_321400074.1">
    <property type="nucleotide sequence ID" value="NZ_CP139487.1"/>
</dbReference>
<dbReference type="GO" id="GO:0032259">
    <property type="term" value="P:methylation"/>
    <property type="evidence" value="ECO:0007669"/>
    <property type="project" value="UniProtKB-KW"/>
</dbReference>
<proteinExistence type="predicted"/>
<dbReference type="AlphaFoldDB" id="A0AAX4HVM8"/>
<dbReference type="Pfam" id="PF01728">
    <property type="entry name" value="FtsJ"/>
    <property type="match status" value="1"/>
</dbReference>
<dbReference type="Gene3D" id="3.40.50.150">
    <property type="entry name" value="Vaccinia Virus protein VP39"/>
    <property type="match status" value="1"/>
</dbReference>
<keyword evidence="3" id="KW-1185">Reference proteome</keyword>
<name>A0AAX4HVM8_9BACT</name>
<dbReference type="KEGG" id="psti:SOO65_10370"/>
<gene>
    <name evidence="2" type="ORF">SOO65_10370</name>
</gene>
<dbReference type="EMBL" id="CP139487">
    <property type="protein sequence ID" value="WPU67158.1"/>
    <property type="molecule type" value="Genomic_DNA"/>
</dbReference>
<dbReference type="CDD" id="cd02440">
    <property type="entry name" value="AdoMet_MTases"/>
    <property type="match status" value="1"/>
</dbReference>